<dbReference type="GO" id="GO:0005509">
    <property type="term" value="F:calcium ion binding"/>
    <property type="evidence" value="ECO:0007669"/>
    <property type="project" value="InterPro"/>
</dbReference>
<dbReference type="SMART" id="SM00042">
    <property type="entry name" value="CUB"/>
    <property type="match status" value="2"/>
</dbReference>
<evidence type="ECO:0000259" key="17">
    <source>
        <dbReference type="PROSITE" id="PS01180"/>
    </source>
</evidence>
<dbReference type="InterPro" id="IPR035914">
    <property type="entry name" value="Sperma_CUB_dom_sf"/>
</dbReference>
<evidence type="ECO:0000256" key="9">
    <source>
        <dbReference type="ARBA" id="ARBA00022989"/>
    </source>
</evidence>
<dbReference type="Gene3D" id="2.10.25.10">
    <property type="entry name" value="Laminin"/>
    <property type="match status" value="7"/>
</dbReference>
<dbReference type="PROSITE" id="PS00022">
    <property type="entry name" value="EGF_1"/>
    <property type="match status" value="3"/>
</dbReference>
<dbReference type="InterPro" id="IPR002165">
    <property type="entry name" value="Plexin_repeat"/>
</dbReference>
<dbReference type="InterPro" id="IPR001881">
    <property type="entry name" value="EGF-like_Ca-bd_dom"/>
</dbReference>
<dbReference type="Pfam" id="PF24981">
    <property type="entry name" value="Beta-prop_ATRN-LZTR1"/>
    <property type="match status" value="2"/>
</dbReference>
<evidence type="ECO:0000256" key="15">
    <source>
        <dbReference type="PROSITE-ProRule" id="PRU00460"/>
    </source>
</evidence>
<dbReference type="Pfam" id="PF01437">
    <property type="entry name" value="PSI"/>
    <property type="match status" value="1"/>
</dbReference>
<gene>
    <name evidence="20" type="ORF">NEMVEDRAFT_v1g97756</name>
</gene>
<feature type="disulfide bond" evidence="14">
    <location>
        <begin position="1322"/>
        <end position="1331"/>
    </location>
</feature>
<dbReference type="CDD" id="cd00055">
    <property type="entry name" value="EGF_Lam"/>
    <property type="match status" value="2"/>
</dbReference>
<keyword evidence="4 14" id="KW-0245">EGF-like domain</keyword>
<dbReference type="CDD" id="cd00041">
    <property type="entry name" value="CUB"/>
    <property type="match status" value="1"/>
</dbReference>
<dbReference type="InterPro" id="IPR056737">
    <property type="entry name" value="Beta-prop_ATRN-MKLN-like"/>
</dbReference>
<dbReference type="FunFam" id="2.10.25.10:FF:000191">
    <property type="entry name" value="Multiple epidermal growth factor-like domains 8"/>
    <property type="match status" value="1"/>
</dbReference>
<comment type="similarity">
    <text evidence="2">Belongs to the EGF domain peptide family.</text>
</comment>
<keyword evidence="13 15" id="KW-0424">Laminin EGF-like domain</keyword>
<comment type="subcellular location">
    <subcellularLocation>
        <location evidence="1">Membrane</location>
        <topology evidence="1">Single-pass type I membrane protein</topology>
    </subcellularLocation>
</comment>
<dbReference type="Proteomes" id="UP000001593">
    <property type="component" value="Unassembled WGS sequence"/>
</dbReference>
<feature type="disulfide bond" evidence="15">
    <location>
        <begin position="1055"/>
        <end position="1069"/>
    </location>
</feature>
<evidence type="ECO:0000313" key="20">
    <source>
        <dbReference type="EMBL" id="EDO43458.1"/>
    </source>
</evidence>
<dbReference type="Gene3D" id="2.60.120.290">
    <property type="entry name" value="Spermadhesin, CUB domain"/>
    <property type="match status" value="2"/>
</dbReference>
<evidence type="ECO:0000259" key="18">
    <source>
        <dbReference type="PROSITE" id="PS50026"/>
    </source>
</evidence>
<dbReference type="SMART" id="SM00180">
    <property type="entry name" value="EGF_Lam"/>
    <property type="match status" value="3"/>
</dbReference>
<keyword evidence="9 16" id="KW-1133">Transmembrane helix</keyword>
<keyword evidence="3" id="KW-0880">Kelch repeat</keyword>
<dbReference type="eggNOG" id="KOG1217">
    <property type="taxonomic scope" value="Eukaryota"/>
</dbReference>
<feature type="disulfide bond" evidence="15">
    <location>
        <begin position="1094"/>
        <end position="1103"/>
    </location>
</feature>
<feature type="domain" description="CUB" evidence="17">
    <location>
        <begin position="1124"/>
        <end position="1266"/>
    </location>
</feature>
<keyword evidence="21" id="KW-1185">Reference proteome</keyword>
<dbReference type="SUPFAM" id="SSF49854">
    <property type="entry name" value="Spermadhesin, CUB domain"/>
    <property type="match status" value="2"/>
</dbReference>
<feature type="disulfide bond" evidence="14">
    <location>
        <begin position="1303"/>
        <end position="1313"/>
    </location>
</feature>
<dbReference type="PROSITE" id="PS01187">
    <property type="entry name" value="EGF_CA"/>
    <property type="match status" value="1"/>
</dbReference>
<evidence type="ECO:0000256" key="13">
    <source>
        <dbReference type="ARBA" id="ARBA00023292"/>
    </source>
</evidence>
<dbReference type="PANTHER" id="PTHR46093:SF16">
    <property type="entry name" value="MULTIPLE EGF-LIKE-DOMAINS 8"/>
    <property type="match status" value="1"/>
</dbReference>
<reference evidence="20 21" key="1">
    <citation type="journal article" date="2007" name="Science">
        <title>Sea anemone genome reveals ancestral eumetazoan gene repertoire and genomic organization.</title>
        <authorList>
            <person name="Putnam N.H."/>
            <person name="Srivastava M."/>
            <person name="Hellsten U."/>
            <person name="Dirks B."/>
            <person name="Chapman J."/>
            <person name="Salamov A."/>
            <person name="Terry A."/>
            <person name="Shapiro H."/>
            <person name="Lindquist E."/>
            <person name="Kapitonov V.V."/>
            <person name="Jurka J."/>
            <person name="Genikhovich G."/>
            <person name="Grigoriev I.V."/>
            <person name="Lucas S.M."/>
            <person name="Steele R.E."/>
            <person name="Finnerty J.R."/>
            <person name="Technau U."/>
            <person name="Martindale M.Q."/>
            <person name="Rokhsar D.S."/>
        </authorList>
    </citation>
    <scope>NUCLEOTIDE SEQUENCE [LARGE SCALE GENOMIC DNA]</scope>
    <source>
        <strain evidence="21">CH2 X CH6</strain>
    </source>
</reference>
<dbReference type="PRINTS" id="PR00011">
    <property type="entry name" value="EGFLAMININ"/>
</dbReference>
<dbReference type="GO" id="GO:0016020">
    <property type="term" value="C:membrane"/>
    <property type="evidence" value="ECO:0007669"/>
    <property type="project" value="UniProtKB-SubCell"/>
</dbReference>
<dbReference type="PhylomeDB" id="A7RYG5"/>
<comment type="caution">
    <text evidence="14">Lacks conserved residue(s) required for the propagation of feature annotation.</text>
</comment>
<proteinExistence type="inferred from homology"/>
<evidence type="ECO:0000256" key="10">
    <source>
        <dbReference type="ARBA" id="ARBA00023136"/>
    </source>
</evidence>
<dbReference type="InterPro" id="IPR000742">
    <property type="entry name" value="EGF"/>
</dbReference>
<dbReference type="PROSITE" id="PS01186">
    <property type="entry name" value="EGF_2"/>
    <property type="match status" value="3"/>
</dbReference>
<evidence type="ECO:0000256" key="7">
    <source>
        <dbReference type="ARBA" id="ARBA00022737"/>
    </source>
</evidence>
<keyword evidence="11 14" id="KW-1015">Disulfide bond</keyword>
<dbReference type="HOGENOM" id="CLU_000612_0_0_1"/>
<evidence type="ECO:0000256" key="4">
    <source>
        <dbReference type="ARBA" id="ARBA00022536"/>
    </source>
</evidence>
<sequence>GGRTVLTELNGTISDGPSNYPENTQCEWLIKAPRPNMTITLNFLEYGTECTYDYLFIHDGPSYISPLLASLSGEQLPGKVIAHSGQMLLNLYSDTNYVLKGFTANYSIANCTNGCSGHGACDSGVCQCQSQWHGVSCNLPWCPDNCNQGSGQGFCNNVAGFCACAVGYTGDSCSLSLLNNTGDNMWYPMVTESAIFTPRTSFGGVYFNSADSIYIFGGFNLNKIFDDILEFNISSGQWRKIITSDPKPMGRHSHTVSLYKDSLLVFGGDTGTGLSNELWQFNLTSRLWAQLAVSDPNTPPPVVDHTANIVGDKLYVYGGRTANTSFSSAMFMYSLSPGGTWSEVVYKSGKLLSLEVAGHSTVYHSDTNSLIVFGGFMPLGVRASERSNKLSMFHLDELVWTELKTDGANLPTKRAFHSAILSGDYLVVFGGNRHTHGSDETCYDGLLHFYHIPCHKWVPFLAPPSGPRGRFSHLGLVRDSVMMVLGGYAGMPLGDMMSYKLPQGVAVVNQTGRCWSHCKALTSDSSCKLDPACGWCSGNPASKCFAVQESSKCLSGWSTGTCPGSCSVHDTCKSCLAWGVNHVPHCGWCVQDSLCYPTSSPSGACKAPFTKGWWGTSSQFLTSSVNQCRSLDFPPGLVEVSHTYPVNLSNPDFERVAECPTTAQSLSCLALALRNPSSAPLFPSPSEDRKYFVNLQVTRLLNGMTAKTNCEVTWDGYQDPNFPRLVSENLEPFSSGGSGCSSFHSCMQCMTDRSCGWCEVTRTCMSRVSGAACQDNSGRIRHLNLNYTECVKCDDHKDCITCNQDTQCEWNRYRICLRRNVIPSADVRTQCGKPCSRRQSCTECVSDSSGCSWCDSASECFVFASYISRYPLGTCTHWVDSPSGKCRDCTVHKTCSSCLSDIKCGWCSNGDNPLLGRCYSGDFRGPHGSQCSSSAINVTGSTTWAYDKCPDVNECRLGLDSCHYNSTCVNTYGTYHCICNPGYTGDGKTACNKTCYPACVHGTCNSNYLCDCDLGWLGTNCTIDCGCNGHSSCDQGIGICDQCQDYTHGNHCELCVPGSYGNATTSQGCKACDCNGHGDVTLGVCDRMTGQCFCKDNTEGLNCERCKSGLVGNPRYGGRCYYECKSRSILTNVTQGDISTAIGDGVTPPSRAGCVWVISASHNTSHSLIYEPPALPPQTSDITLTFTNLSLNCLTDHVTIYDGLPPFILGLPTPSPLRFYKLGSFCSALSLQQSVVASLGNMVVVFKGDISAGSLSKGFGAIFSVRRCADHCHGNRRCVMTSQGEACRCASDWTGPDCTIRVCPNNCSGHGSCNSASGLCTCAPGYAGTDCSLAVPYGKGQWELLSELTSRNRSTSSLVRMAHSLVTSGQSLWVFGGYSMAYGPLGDIMKFDLVTMSWSQVVTNQLAVVMPTPRYFHCAVIHAVSVLCSPQGVMVVFGGLTEQGVSNEVWHLSLSPPSWTRKEPSTPGIAVAGHTCTLVGDVITVIGGYDPGSGFNGRVYQYHVINQAWSIMDPLGSQPAGLYGHSAVYHASTQSILVFGGYLHKSHRVTVSDELYSLHLPSRRWSLLQALPGNQVKLSAPLQAMVFYRAGNRNSKEKNSAIRGRDIPYPARPQDHAYPQIKHGCRLSPSPKFFHSAVVVNDTMVVYGGRADENTISDELLVYKISCNFWHNMRAKGSAVLGVAPGPVFAAASSIVQDKIYLFGGSHGYPSSSLSRFTIPTDLCQGLLESMECISAPGCNWCEVNNTSLSLNQSSAVKKSVCYPIGSPTPTISKHRACASYNSCASCLGRYPGSPTAENRCSWCVGCPAGGTCVAYGTSCSSSYPCDASQTSVTDAGNCLESTTQCARASCADCTAGSCVWTSQLKWITESKQQFYSEGVGWGCFSTGVTASYPSMSVSVTQSSACPSNCSVHTDCASCLSSKGGEGGWLECVWSVSLGKCYPPSYLPLLGVSGGAGRILRGSSQSCLPSCLPSNQCSKCLKSHHCAWCSEQGSNGIGVCMEGSLTGPQKTNYNVTTHITTPAAPIWASLLCPLENECLNGRHNCSALQNCVDTPEFFRCVCKPGYEQALSGQCVPVCTQGCVNGKCTSPDVCTCSFGWTGPNCSVECLCNGHGHCANATKRDVCTDCRNHTTGSSCQYCEPLYVGDARNNGSCVSCYHTCNHTATVCMDRKDLERARNFSLSLDPDQVVQWLTRGPLVIDEDGECLCGNFSTGLLCKHCVPGHFFLQGYCSRCQCNGHGSICDERGKCSCENNTAEQCHSGQNDCYKNQCTKCVDGFLGSPADSRLCYSKINHMQEFFISNDPTKEINDKNVQPLSQGLTVPYVVFPKYTNVDIRTTIDVFRGGLDVYITPDNRAVSVYESNLTHVVEVNSESSRRRRRSADSNLNIKEINAGPNRLNTFVTFSGNDDVTVVRSVEKRLIITFPYEEHLLRSVRFYLVFRGVGSSASPDTTGVVYFRQDVSNIDLFVFFSVFFSVFFLVLSICVITWKMKQFHDRRRIAQVQERELETMASRPFASYSFIVDTRGPPQKSCWK</sequence>
<dbReference type="InParanoid" id="A7RYG5"/>
<dbReference type="GO" id="GO:0048731">
    <property type="term" value="P:system development"/>
    <property type="evidence" value="ECO:0007669"/>
    <property type="project" value="UniProtKB-ARBA"/>
</dbReference>
<dbReference type="EMBL" id="DS469553">
    <property type="protein sequence ID" value="EDO43458.1"/>
    <property type="molecule type" value="Genomic_DNA"/>
</dbReference>
<dbReference type="SMART" id="SM00181">
    <property type="entry name" value="EGF"/>
    <property type="match status" value="12"/>
</dbReference>
<dbReference type="SMART" id="SM00423">
    <property type="entry name" value="PSI"/>
    <property type="match status" value="8"/>
</dbReference>
<evidence type="ECO:0000256" key="5">
    <source>
        <dbReference type="ARBA" id="ARBA00022692"/>
    </source>
</evidence>
<dbReference type="FunFam" id="2.10.25.10:FF:000016">
    <property type="entry name" value="Teneurin transmembrane protein 2"/>
    <property type="match status" value="1"/>
</dbReference>
<feature type="domain" description="EGF-like" evidence="18">
    <location>
        <begin position="951"/>
        <end position="992"/>
    </location>
</feature>
<keyword evidence="7" id="KW-0677">Repeat</keyword>
<accession>A7RYG5</accession>
<dbReference type="Pfam" id="PF24973">
    <property type="entry name" value="EGF_LMN_ATRN"/>
    <property type="match status" value="2"/>
</dbReference>
<feature type="domain" description="CUB" evidence="17">
    <location>
        <begin position="1"/>
        <end position="109"/>
    </location>
</feature>
<organism evidence="20 21">
    <name type="scientific">Nematostella vectensis</name>
    <name type="common">Starlet sea anemone</name>
    <dbReference type="NCBI Taxonomy" id="45351"/>
    <lineage>
        <taxon>Eukaryota</taxon>
        <taxon>Metazoa</taxon>
        <taxon>Cnidaria</taxon>
        <taxon>Anthozoa</taxon>
        <taxon>Hexacorallia</taxon>
        <taxon>Actiniaria</taxon>
        <taxon>Edwardsiidae</taxon>
        <taxon>Nematostella</taxon>
    </lineage>
</organism>
<dbReference type="InterPro" id="IPR000152">
    <property type="entry name" value="EGF-type_Asp/Asn_hydroxyl_site"/>
</dbReference>
<dbReference type="Pfam" id="PF00431">
    <property type="entry name" value="CUB"/>
    <property type="match status" value="1"/>
</dbReference>
<dbReference type="InterPro" id="IPR002049">
    <property type="entry name" value="LE_dom"/>
</dbReference>
<dbReference type="PANTHER" id="PTHR46093">
    <property type="entry name" value="ACYL-COA-BINDING DOMAIN-CONTAINING PROTEIN 5"/>
    <property type="match status" value="1"/>
</dbReference>
<dbReference type="FunFam" id="2.60.120.290:FF:000023">
    <property type="entry name" value="Multiple epidermal growth factor-like domains 8"/>
    <property type="match status" value="1"/>
</dbReference>
<feature type="transmembrane region" description="Helical" evidence="16">
    <location>
        <begin position="2466"/>
        <end position="2488"/>
    </location>
</feature>
<evidence type="ECO:0000256" key="11">
    <source>
        <dbReference type="ARBA" id="ARBA00023157"/>
    </source>
</evidence>
<feature type="disulfide bond" evidence="15">
    <location>
        <begin position="1043"/>
        <end position="1052"/>
    </location>
</feature>
<evidence type="ECO:0000256" key="16">
    <source>
        <dbReference type="SAM" id="Phobius"/>
    </source>
</evidence>
<dbReference type="SUPFAM" id="SSF57196">
    <property type="entry name" value="EGF/Laminin"/>
    <property type="match status" value="3"/>
</dbReference>
<feature type="domain" description="EGF-like" evidence="18">
    <location>
        <begin position="138"/>
        <end position="174"/>
    </location>
</feature>
<keyword evidence="8" id="KW-0106">Calcium</keyword>
<evidence type="ECO:0000256" key="6">
    <source>
        <dbReference type="ARBA" id="ARBA00022729"/>
    </source>
</evidence>
<keyword evidence="10 16" id="KW-0472">Membrane</keyword>
<dbReference type="Pfam" id="PF00053">
    <property type="entry name" value="EGF_laminin"/>
    <property type="match status" value="1"/>
</dbReference>
<dbReference type="InterPro" id="IPR015915">
    <property type="entry name" value="Kelch-typ_b-propeller"/>
</dbReference>
<evidence type="ECO:0000256" key="1">
    <source>
        <dbReference type="ARBA" id="ARBA00004479"/>
    </source>
</evidence>
<evidence type="ECO:0000256" key="14">
    <source>
        <dbReference type="PROSITE-ProRule" id="PRU00076"/>
    </source>
</evidence>
<evidence type="ECO:0000256" key="8">
    <source>
        <dbReference type="ARBA" id="ARBA00022837"/>
    </source>
</evidence>
<feature type="domain" description="EGF-like" evidence="18">
    <location>
        <begin position="2034"/>
        <end position="2072"/>
    </location>
</feature>
<dbReference type="SUPFAM" id="SSF57184">
    <property type="entry name" value="Growth factor receptor domain"/>
    <property type="match status" value="1"/>
</dbReference>
<dbReference type="InterPro" id="IPR000859">
    <property type="entry name" value="CUB_dom"/>
</dbReference>
<evidence type="ECO:0000256" key="3">
    <source>
        <dbReference type="ARBA" id="ARBA00022441"/>
    </source>
</evidence>
<dbReference type="InterPro" id="IPR018097">
    <property type="entry name" value="EGF_Ca-bd_CS"/>
</dbReference>
<dbReference type="InterPro" id="IPR024731">
    <property type="entry name" value="NELL2-like_EGF"/>
</dbReference>
<dbReference type="InterPro" id="IPR016201">
    <property type="entry name" value="PSI"/>
</dbReference>
<dbReference type="Pfam" id="PF23106">
    <property type="entry name" value="EGF_Teneurin"/>
    <property type="match status" value="1"/>
</dbReference>
<dbReference type="OMA" id="PVCQWCD"/>
<dbReference type="CDD" id="cd00054">
    <property type="entry name" value="EGF_CA"/>
    <property type="match status" value="2"/>
</dbReference>
<dbReference type="InterPro" id="IPR009030">
    <property type="entry name" value="Growth_fac_rcpt_cys_sf"/>
</dbReference>
<dbReference type="PROSITE" id="PS00010">
    <property type="entry name" value="ASX_HYDROXYL"/>
    <property type="match status" value="2"/>
</dbReference>
<dbReference type="SMART" id="SM00179">
    <property type="entry name" value="EGF_CA"/>
    <property type="match status" value="2"/>
</dbReference>
<feature type="domain" description="Laminin EGF-like" evidence="19">
    <location>
        <begin position="1072"/>
        <end position="1122"/>
    </location>
</feature>
<dbReference type="PROSITE" id="PS50027">
    <property type="entry name" value="EGF_LAM_2"/>
    <property type="match status" value="2"/>
</dbReference>
<dbReference type="eggNOG" id="KOG1388">
    <property type="taxonomic scope" value="Eukaryota"/>
</dbReference>
<keyword evidence="6" id="KW-0732">Signal</keyword>
<dbReference type="PROSITE" id="PS50026">
    <property type="entry name" value="EGF_3"/>
    <property type="match status" value="4"/>
</dbReference>
<dbReference type="PROSITE" id="PS01248">
    <property type="entry name" value="EGF_LAM_1"/>
    <property type="match status" value="2"/>
</dbReference>
<dbReference type="FunFam" id="2.10.25.10:FF:000202">
    <property type="entry name" value="Multiple epidermal growth factor-like domains 8"/>
    <property type="match status" value="1"/>
</dbReference>
<protein>
    <recommendedName>
        <fullName evidence="22">Multiple epidermal growth factor-like domains protein 8</fullName>
    </recommendedName>
</protein>
<feature type="non-terminal residue" evidence="20">
    <location>
        <position position="2534"/>
    </location>
</feature>
<evidence type="ECO:0000256" key="2">
    <source>
        <dbReference type="ARBA" id="ARBA00006373"/>
    </source>
</evidence>
<dbReference type="GO" id="GO:0048513">
    <property type="term" value="P:animal organ development"/>
    <property type="evidence" value="ECO:0007669"/>
    <property type="project" value="UniProtKB-ARBA"/>
</dbReference>
<evidence type="ECO:0000256" key="12">
    <source>
        <dbReference type="ARBA" id="ARBA00023180"/>
    </source>
</evidence>
<feature type="disulfide bond" evidence="15">
    <location>
        <begin position="1106"/>
        <end position="1120"/>
    </location>
</feature>
<evidence type="ECO:0008006" key="22">
    <source>
        <dbReference type="Google" id="ProtNLM"/>
    </source>
</evidence>
<dbReference type="Gene3D" id="2.120.10.80">
    <property type="entry name" value="Kelch-type beta propeller"/>
    <property type="match status" value="4"/>
</dbReference>
<feature type="domain" description="EGF-like" evidence="18">
    <location>
        <begin position="1299"/>
        <end position="1332"/>
    </location>
</feature>
<dbReference type="PROSITE" id="PS01180">
    <property type="entry name" value="CUB"/>
    <property type="match status" value="2"/>
</dbReference>
<feature type="disulfide bond" evidence="14">
    <location>
        <begin position="164"/>
        <end position="173"/>
    </location>
</feature>
<dbReference type="InterPro" id="IPR056863">
    <property type="entry name" value="LMN_ATRN_NET-like_EGF"/>
</dbReference>
<dbReference type="STRING" id="45351.A7RYG5"/>
<evidence type="ECO:0000259" key="19">
    <source>
        <dbReference type="PROSITE" id="PS50027"/>
    </source>
</evidence>
<feature type="domain" description="Laminin EGF-like" evidence="19">
    <location>
        <begin position="1025"/>
        <end position="1071"/>
    </location>
</feature>
<keyword evidence="5 16" id="KW-0812">Transmembrane</keyword>
<dbReference type="Pfam" id="PF12947">
    <property type="entry name" value="EGF_3"/>
    <property type="match status" value="1"/>
</dbReference>
<dbReference type="SUPFAM" id="SSF117281">
    <property type="entry name" value="Kelch motif"/>
    <property type="match status" value="3"/>
</dbReference>
<feature type="non-terminal residue" evidence="20">
    <location>
        <position position="1"/>
    </location>
</feature>
<name>A7RYG5_NEMVE</name>
<evidence type="ECO:0000313" key="21">
    <source>
        <dbReference type="Proteomes" id="UP000001593"/>
    </source>
</evidence>
<keyword evidence="12" id="KW-0325">Glycoprotein</keyword>